<proteinExistence type="predicted"/>
<feature type="compositionally biased region" description="Basic residues" evidence="1">
    <location>
        <begin position="17"/>
        <end position="44"/>
    </location>
</feature>
<gene>
    <name evidence="2" type="ORF">Purlil1_13049</name>
</gene>
<sequence length="549" mass="59215">MTGLARGNTRSLADKRERHRSGQMRKRKFAGLQKHYRRPVHRQTRPTGPPHSQGPALPEALSGPSPSACTAHSFLPRLPFASQGSKQGHRGACITPTFSHQGHNVGFESNNDEDDNESEEDSLRLMSAAMEPQLLPTSLPRCKHKRQAQAKSRSLSARSLSALISDEKLRGGGRSLLIRKYARMLLPRPARYAALAACAEAQGVWAFTRCALARHTGLENTTLNPAMAGLVDANGWRRQAAPRSLRTVDACCPGACRVGAGAATATHCYPRDSQPLHQTSGALLALHRDNRLLQPGVATGTRAGVSSWFAAQSLPQATGGEDVALARKLLTWESELWELVGELRMQKNEYGSGGLPRVSASPASIRQRRRAGYLSKSDGERRNDAHGRWVARRQGVGTPANDGGWGSVGVFGCARAGYLAAKSVASCPGPAYHSSSQLRGAAQGTAPQAERLRRQLEELMLFLVAAARRRTGGCYCGARGGRVEHAIIASFRRRTPDWATCMKSPLGSTGASREAFLSVAGSTTPALITLQLWIRHGSEEERVKVQGSQ</sequence>
<reference evidence="2 3" key="1">
    <citation type="journal article" date="2024" name="Microbiol. Resour. Announc.">
        <title>Genome annotations for the ascomycete fungi Trichoderma harzianum, Trichoderma aggressivum, and Purpureocillium lilacinum.</title>
        <authorList>
            <person name="Beijen E.P.W."/>
            <person name="Ohm R.A."/>
        </authorList>
    </citation>
    <scope>NUCLEOTIDE SEQUENCE [LARGE SCALE GENOMIC DNA]</scope>
    <source>
        <strain evidence="2 3">CBS 150709</strain>
    </source>
</reference>
<feature type="region of interest" description="Disordered" evidence="1">
    <location>
        <begin position="1"/>
        <end position="68"/>
    </location>
</feature>
<organism evidence="2 3">
    <name type="scientific">Purpureocillium lilacinum</name>
    <name type="common">Paecilomyces lilacinus</name>
    <dbReference type="NCBI Taxonomy" id="33203"/>
    <lineage>
        <taxon>Eukaryota</taxon>
        <taxon>Fungi</taxon>
        <taxon>Dikarya</taxon>
        <taxon>Ascomycota</taxon>
        <taxon>Pezizomycotina</taxon>
        <taxon>Sordariomycetes</taxon>
        <taxon>Hypocreomycetidae</taxon>
        <taxon>Hypocreales</taxon>
        <taxon>Ophiocordycipitaceae</taxon>
        <taxon>Purpureocillium</taxon>
    </lineage>
</organism>
<accession>A0ABR0BFC3</accession>
<feature type="compositionally biased region" description="Acidic residues" evidence="1">
    <location>
        <begin position="110"/>
        <end position="120"/>
    </location>
</feature>
<dbReference type="Proteomes" id="UP001287286">
    <property type="component" value="Unassembled WGS sequence"/>
</dbReference>
<keyword evidence="3" id="KW-1185">Reference proteome</keyword>
<evidence type="ECO:0000313" key="3">
    <source>
        <dbReference type="Proteomes" id="UP001287286"/>
    </source>
</evidence>
<dbReference type="EMBL" id="JAWRVI010000160">
    <property type="protein sequence ID" value="KAK4073342.1"/>
    <property type="molecule type" value="Genomic_DNA"/>
</dbReference>
<comment type="caution">
    <text evidence="2">The sequence shown here is derived from an EMBL/GenBank/DDBJ whole genome shotgun (WGS) entry which is preliminary data.</text>
</comment>
<protein>
    <submittedName>
        <fullName evidence="2">Uncharacterized protein</fullName>
    </submittedName>
</protein>
<feature type="region of interest" description="Disordered" evidence="1">
    <location>
        <begin position="80"/>
        <end position="121"/>
    </location>
</feature>
<name>A0ABR0BFC3_PURLI</name>
<evidence type="ECO:0000256" key="1">
    <source>
        <dbReference type="SAM" id="MobiDB-lite"/>
    </source>
</evidence>
<evidence type="ECO:0000313" key="2">
    <source>
        <dbReference type="EMBL" id="KAK4073342.1"/>
    </source>
</evidence>